<evidence type="ECO:0000313" key="1">
    <source>
        <dbReference type="EMBL" id="VDD63882.1"/>
    </source>
</evidence>
<gene>
    <name evidence="1" type="ORF">BOLC6T39335H</name>
</gene>
<sequence>MRLAIEILNASSSVLKAARLLTLNLVTVSVNVKR</sequence>
<reference evidence="1" key="1">
    <citation type="submission" date="2018-11" db="EMBL/GenBank/DDBJ databases">
        <authorList>
            <consortium name="Genoscope - CEA"/>
            <person name="William W."/>
        </authorList>
    </citation>
    <scope>NUCLEOTIDE SEQUENCE</scope>
</reference>
<dbReference type="AlphaFoldDB" id="A0A3P6H6X7"/>
<name>A0A3P6H6X7_BRAOL</name>
<dbReference type="EMBL" id="LR031880">
    <property type="protein sequence ID" value="VDD63882.1"/>
    <property type="molecule type" value="Genomic_DNA"/>
</dbReference>
<organism evidence="1">
    <name type="scientific">Brassica oleracea</name>
    <name type="common">Wild cabbage</name>
    <dbReference type="NCBI Taxonomy" id="3712"/>
    <lineage>
        <taxon>Eukaryota</taxon>
        <taxon>Viridiplantae</taxon>
        <taxon>Streptophyta</taxon>
        <taxon>Embryophyta</taxon>
        <taxon>Tracheophyta</taxon>
        <taxon>Spermatophyta</taxon>
        <taxon>Magnoliopsida</taxon>
        <taxon>eudicotyledons</taxon>
        <taxon>Gunneridae</taxon>
        <taxon>Pentapetalae</taxon>
        <taxon>rosids</taxon>
        <taxon>malvids</taxon>
        <taxon>Brassicales</taxon>
        <taxon>Brassicaceae</taxon>
        <taxon>Brassiceae</taxon>
        <taxon>Brassica</taxon>
    </lineage>
</organism>
<accession>A0A3P6H6X7</accession>
<protein>
    <submittedName>
        <fullName evidence="1">Uncharacterized protein</fullName>
    </submittedName>
</protein>
<proteinExistence type="predicted"/>